<dbReference type="EMBL" id="ODYU01013061">
    <property type="protein sequence ID" value="SOQ59724.1"/>
    <property type="molecule type" value="Genomic_DNA"/>
</dbReference>
<proteinExistence type="predicted"/>
<sequence>MVDIPPTRTKRFASSFLVRTAREWNSLPESVFPDGYNLGVFKARHNIFGQRPWKTESHFIGDPINPLSNLPNPRFPNNTPVTPLVFRVSMGGGDCLPSVWESHASARIDRLDRGDTTAEQKTDVKQRLRCIPLSNEQTNHLMEDWEEGNWACGNLTHTKHNASVVSRQYSVRPWYHSGRAGPFVPKHDSPTLKVALSVPSLSERWHGRLSPPVRGQKQDQRLYFALCLMARVRGSPSAILAACADRWDCIVMAHCIGLHTKASA</sequence>
<reference evidence="1" key="1">
    <citation type="submission" date="2016-07" db="EMBL/GenBank/DDBJ databases">
        <authorList>
            <person name="Bretaudeau A."/>
        </authorList>
    </citation>
    <scope>NUCLEOTIDE SEQUENCE</scope>
    <source>
        <strain evidence="1">Rice</strain>
        <tissue evidence="1">Whole body</tissue>
    </source>
</reference>
<organism evidence="1">
    <name type="scientific">Spodoptera frugiperda</name>
    <name type="common">Fall armyworm</name>
    <dbReference type="NCBI Taxonomy" id="7108"/>
    <lineage>
        <taxon>Eukaryota</taxon>
        <taxon>Metazoa</taxon>
        <taxon>Ecdysozoa</taxon>
        <taxon>Arthropoda</taxon>
        <taxon>Hexapoda</taxon>
        <taxon>Insecta</taxon>
        <taxon>Pterygota</taxon>
        <taxon>Neoptera</taxon>
        <taxon>Endopterygota</taxon>
        <taxon>Lepidoptera</taxon>
        <taxon>Glossata</taxon>
        <taxon>Ditrysia</taxon>
        <taxon>Noctuoidea</taxon>
        <taxon>Noctuidae</taxon>
        <taxon>Amphipyrinae</taxon>
        <taxon>Spodoptera</taxon>
    </lineage>
</organism>
<protein>
    <submittedName>
        <fullName evidence="1">SFRICE_008133</fullName>
    </submittedName>
</protein>
<gene>
    <name evidence="1" type="ORF">SFRICE_008133</name>
</gene>
<dbReference type="AlphaFoldDB" id="A0A2H1X518"/>
<accession>A0A2H1X518</accession>
<name>A0A2H1X518_SPOFR</name>
<evidence type="ECO:0000313" key="1">
    <source>
        <dbReference type="EMBL" id="SOQ59724.1"/>
    </source>
</evidence>